<keyword evidence="1" id="KW-0732">Signal</keyword>
<feature type="signal peptide" evidence="1">
    <location>
        <begin position="1"/>
        <end position="18"/>
    </location>
</feature>
<dbReference type="InParanoid" id="G7E5S8"/>
<proteinExistence type="predicted"/>
<evidence type="ECO:0000313" key="2">
    <source>
        <dbReference type="EMBL" id="GAA98188.1"/>
    </source>
</evidence>
<evidence type="ECO:0000313" key="3">
    <source>
        <dbReference type="Proteomes" id="UP000009131"/>
    </source>
</evidence>
<comment type="caution">
    <text evidence="2">The sequence shown here is derived from an EMBL/GenBank/DDBJ whole genome shotgun (WGS) entry which is preliminary data.</text>
</comment>
<feature type="chain" id="PRO_5003492755" evidence="1">
    <location>
        <begin position="19"/>
        <end position="321"/>
    </location>
</feature>
<reference evidence="2 3" key="2">
    <citation type="journal article" date="2012" name="Open Biol.">
        <title>Characteristics of nucleosomes and linker DNA regions on the genome of the basidiomycete Mixia osmundae revealed by mono- and dinucleosome mapping.</title>
        <authorList>
            <person name="Nishida H."/>
            <person name="Kondo S."/>
            <person name="Matsumoto T."/>
            <person name="Suzuki Y."/>
            <person name="Yoshikawa H."/>
            <person name="Taylor T.D."/>
            <person name="Sugiyama J."/>
        </authorList>
    </citation>
    <scope>NUCLEOTIDE SEQUENCE [LARGE SCALE GENOMIC DNA]</scope>
    <source>
        <strain evidence="3">CBS 9802 / IAM 14324 / JCM 22182 / KY 12970</strain>
    </source>
</reference>
<protein>
    <submittedName>
        <fullName evidence="2">Uncharacterized protein</fullName>
    </submittedName>
</protein>
<sequence>MSLILLFALLGSLKRTSADHRLSILGDSIKEYCLGLECVAICRGSGVLDERAFHYSVVANLPQVLWKIRVYTDELEKSYCHTFKGQSYAPSCHFFTPTKASIDSEQWLQAESYRGLNIADVAMEGDPTGYAAQLIRTCCAAIWEASYYLNYRKRDVGLPQVFWKTRVFARNLETPYCYTLDGQPWPPTFNIGPPAKKSIDPNQWIQVGCLRAMNTIEIGVTDDETGIAKELIFNCCTPIWRGTYYANYAKRDIGVGDPTVQLACGPSQYREPGHRETCGRIFPEFRESTPCLMTTHCYPTYESAGEGGCVKRLRPKPFNPM</sequence>
<organism evidence="2 3">
    <name type="scientific">Mixia osmundae (strain CBS 9802 / IAM 14324 / JCM 22182 / KY 12970)</name>
    <dbReference type="NCBI Taxonomy" id="764103"/>
    <lineage>
        <taxon>Eukaryota</taxon>
        <taxon>Fungi</taxon>
        <taxon>Dikarya</taxon>
        <taxon>Basidiomycota</taxon>
        <taxon>Pucciniomycotina</taxon>
        <taxon>Mixiomycetes</taxon>
        <taxon>Mixiales</taxon>
        <taxon>Mixiaceae</taxon>
        <taxon>Mixia</taxon>
    </lineage>
</organism>
<evidence type="ECO:0000256" key="1">
    <source>
        <dbReference type="SAM" id="SignalP"/>
    </source>
</evidence>
<gene>
    <name evidence="2" type="primary">Mo04871</name>
    <name evidence="2" type="ORF">E5Q_04871</name>
</gene>
<name>G7E5S8_MIXOS</name>
<dbReference type="Proteomes" id="UP000009131">
    <property type="component" value="Unassembled WGS sequence"/>
</dbReference>
<dbReference type="HOGENOM" id="CLU_863527_0_0_1"/>
<reference evidence="2 3" key="1">
    <citation type="journal article" date="2011" name="J. Gen. Appl. Microbiol.">
        <title>Draft genome sequencing of the enigmatic basidiomycete Mixia osmundae.</title>
        <authorList>
            <person name="Nishida H."/>
            <person name="Nagatsuka Y."/>
            <person name="Sugiyama J."/>
        </authorList>
    </citation>
    <scope>NUCLEOTIDE SEQUENCE [LARGE SCALE GENOMIC DNA]</scope>
    <source>
        <strain evidence="3">CBS 9802 / IAM 14324 / JCM 22182 / KY 12970</strain>
    </source>
</reference>
<accession>G7E5S8</accession>
<dbReference type="AlphaFoldDB" id="G7E5S8"/>
<dbReference type="EMBL" id="BABT02000150">
    <property type="protein sequence ID" value="GAA98188.1"/>
    <property type="molecule type" value="Genomic_DNA"/>
</dbReference>
<keyword evidence="3" id="KW-1185">Reference proteome</keyword>